<protein>
    <submittedName>
        <fullName evidence="1">Uncharacterized protein</fullName>
    </submittedName>
</protein>
<comment type="caution">
    <text evidence="1">The sequence shown here is derived from an EMBL/GenBank/DDBJ whole genome shotgun (WGS) entry which is preliminary data.</text>
</comment>
<gene>
    <name evidence="1" type="ORF">UT61_C0062G0011</name>
</gene>
<evidence type="ECO:0000313" key="2">
    <source>
        <dbReference type="Proteomes" id="UP000034793"/>
    </source>
</evidence>
<accession>A0A0G0PS24</accession>
<name>A0A0G0PS24_9BACT</name>
<dbReference type="Proteomes" id="UP000034793">
    <property type="component" value="Unassembled WGS sequence"/>
</dbReference>
<sequence>MEIVKNKSVIILKPKNHSFVEFVGAVEVLAKEYGDRKILYIFTDDKGDIVIILDS</sequence>
<reference evidence="1 2" key="1">
    <citation type="journal article" date="2015" name="Nature">
        <title>rRNA introns, odd ribosomes, and small enigmatic genomes across a large radiation of phyla.</title>
        <authorList>
            <person name="Brown C.T."/>
            <person name="Hug L.A."/>
            <person name="Thomas B.C."/>
            <person name="Sharon I."/>
            <person name="Castelle C.J."/>
            <person name="Singh A."/>
            <person name="Wilkins M.J."/>
            <person name="Williams K.H."/>
            <person name="Banfield J.F."/>
        </authorList>
    </citation>
    <scope>NUCLEOTIDE SEQUENCE [LARGE SCALE GENOMIC DNA]</scope>
</reference>
<evidence type="ECO:0000313" key="1">
    <source>
        <dbReference type="EMBL" id="KKR27911.1"/>
    </source>
</evidence>
<proteinExistence type="predicted"/>
<dbReference type="EMBL" id="LBXL01000062">
    <property type="protein sequence ID" value="KKR27911.1"/>
    <property type="molecule type" value="Genomic_DNA"/>
</dbReference>
<dbReference type="AlphaFoldDB" id="A0A0G0PS24"/>
<organism evidence="1 2">
    <name type="scientific">Candidatus Woesebacteria bacterium GW2011_GWA1_39_8</name>
    <dbReference type="NCBI Taxonomy" id="1618552"/>
    <lineage>
        <taxon>Bacteria</taxon>
        <taxon>Candidatus Woeseibacteriota</taxon>
    </lineage>
</organism>